<dbReference type="RefSeq" id="WP_208985091.1">
    <property type="nucleotide sequence ID" value="NZ_FUZT01000010.1"/>
</dbReference>
<reference evidence="1 2" key="1">
    <citation type="submission" date="2017-02" db="EMBL/GenBank/DDBJ databases">
        <authorList>
            <person name="Peterson S.W."/>
        </authorList>
    </citation>
    <scope>NUCLEOTIDE SEQUENCE [LARGE SCALE GENOMIC DNA]</scope>
    <source>
        <strain evidence="1 2">M1</strain>
    </source>
</reference>
<evidence type="ECO:0000313" key="1">
    <source>
        <dbReference type="EMBL" id="SKC83051.1"/>
    </source>
</evidence>
<organism evidence="1 2">
    <name type="scientific">Maledivibacter halophilus</name>
    <dbReference type="NCBI Taxonomy" id="36842"/>
    <lineage>
        <taxon>Bacteria</taxon>
        <taxon>Bacillati</taxon>
        <taxon>Bacillota</taxon>
        <taxon>Clostridia</taxon>
        <taxon>Peptostreptococcales</taxon>
        <taxon>Caminicellaceae</taxon>
        <taxon>Maledivibacter</taxon>
    </lineage>
</organism>
<evidence type="ECO:0008006" key="3">
    <source>
        <dbReference type="Google" id="ProtNLM"/>
    </source>
</evidence>
<dbReference type="SUPFAM" id="SSF89550">
    <property type="entry name" value="PHP domain-like"/>
    <property type="match status" value="1"/>
</dbReference>
<protein>
    <recommendedName>
        <fullName evidence="3">DUF3604 domain-containing protein</fullName>
    </recommendedName>
</protein>
<keyword evidence="2" id="KW-1185">Reference proteome</keyword>
<dbReference type="Gene3D" id="3.20.20.140">
    <property type="entry name" value="Metal-dependent hydrolases"/>
    <property type="match status" value="1"/>
</dbReference>
<dbReference type="Proteomes" id="UP000190285">
    <property type="component" value="Unassembled WGS sequence"/>
</dbReference>
<sequence>MARYNIYWTDMHSNIHSNQMKDLKQWYDQAKKLFDFWPIAYYPYYMRKDDTGLGVEDIYPKDVVENDWKTLKDFVESNSSDDFPVFMGYEWQGSGLDGDHNVFYLNNNEQLYSPLRYEELIQKLPRGEAIAIPHHLAYQIGKRGKNWATHNDEYSPFVEIYSSHGSSESDMTHLHMNRHIHMGPRTGGCTVEDGLNKGNIFGIIASGDNHSVPGVYGHGLMACMATECTKEALWDAFLNRRVYGVTGDRIKLDFEINNSPMGSIVKNSEELQAQVNAVGSHAIDRIELLRNNVLAYVHTNSGSWEEKELPQKVRFKFRVEFGWGPDRRIYEDIYKKIWDCSLKVKGEIISVEKCWTNYGQEILNTSKDQCDFKLTSYKSSATGKWMGPSPVENESLIFEIEAPVESAVELIVDKKMYSLPIKDILSTTQLFHLRDEVKELTDKRWGFKDYYRDDPFWHNAYKFKVYQGIPYEGYKTGFKYKIPYRKDCKDNYRVRVYQKNGQMAWSSPIFIR</sequence>
<dbReference type="STRING" id="36842.SAMN02194393_03806"/>
<dbReference type="EMBL" id="FUZT01000010">
    <property type="protein sequence ID" value="SKC83051.1"/>
    <property type="molecule type" value="Genomic_DNA"/>
</dbReference>
<evidence type="ECO:0000313" key="2">
    <source>
        <dbReference type="Proteomes" id="UP000190285"/>
    </source>
</evidence>
<proteinExistence type="predicted"/>
<dbReference type="AlphaFoldDB" id="A0A1T5M465"/>
<name>A0A1T5M465_9FIRM</name>
<accession>A0A1T5M465</accession>
<dbReference type="InterPro" id="IPR016195">
    <property type="entry name" value="Pol/histidinol_Pase-like"/>
</dbReference>
<gene>
    <name evidence="1" type="ORF">SAMN02194393_03806</name>
</gene>